<dbReference type="SUPFAM" id="SSF56954">
    <property type="entry name" value="Outer membrane efflux proteins (OEP)"/>
    <property type="match status" value="1"/>
</dbReference>
<dbReference type="InterPro" id="IPR003423">
    <property type="entry name" value="OMP_efflux"/>
</dbReference>
<gene>
    <name evidence="9" type="ORF">DFO77_12218</name>
</gene>
<evidence type="ECO:0000256" key="1">
    <source>
        <dbReference type="ARBA" id="ARBA00004442"/>
    </source>
</evidence>
<dbReference type="EMBL" id="QPIZ01000022">
    <property type="protein sequence ID" value="RCW30368.1"/>
    <property type="molecule type" value="Genomic_DNA"/>
</dbReference>
<organism evidence="9 10">
    <name type="scientific">Marinilabilia salmonicolor</name>
    <dbReference type="NCBI Taxonomy" id="989"/>
    <lineage>
        <taxon>Bacteria</taxon>
        <taxon>Pseudomonadati</taxon>
        <taxon>Bacteroidota</taxon>
        <taxon>Bacteroidia</taxon>
        <taxon>Marinilabiliales</taxon>
        <taxon>Marinilabiliaceae</taxon>
        <taxon>Marinilabilia</taxon>
    </lineage>
</organism>
<dbReference type="RefSeq" id="WP_258861643.1">
    <property type="nucleotide sequence ID" value="NZ_QPIZ01000022.1"/>
</dbReference>
<dbReference type="AlphaFoldDB" id="A0A368UNJ1"/>
<comment type="subcellular location">
    <subcellularLocation>
        <location evidence="1">Cell outer membrane</location>
    </subcellularLocation>
</comment>
<keyword evidence="7" id="KW-0998">Cell outer membrane</keyword>
<keyword evidence="6" id="KW-0472">Membrane</keyword>
<dbReference type="GO" id="GO:0009279">
    <property type="term" value="C:cell outer membrane"/>
    <property type="evidence" value="ECO:0007669"/>
    <property type="project" value="UniProtKB-SubCell"/>
</dbReference>
<keyword evidence="5" id="KW-0812">Transmembrane</keyword>
<evidence type="ECO:0000256" key="6">
    <source>
        <dbReference type="ARBA" id="ARBA00023136"/>
    </source>
</evidence>
<evidence type="ECO:0000256" key="4">
    <source>
        <dbReference type="ARBA" id="ARBA00022452"/>
    </source>
</evidence>
<keyword evidence="4" id="KW-1134">Transmembrane beta strand</keyword>
<evidence type="ECO:0000256" key="5">
    <source>
        <dbReference type="ARBA" id="ARBA00022692"/>
    </source>
</evidence>
<evidence type="ECO:0000256" key="3">
    <source>
        <dbReference type="ARBA" id="ARBA00022448"/>
    </source>
</evidence>
<feature type="chain" id="PRO_5016785348" evidence="8">
    <location>
        <begin position="21"/>
        <end position="429"/>
    </location>
</feature>
<accession>A0A368UNJ1</accession>
<evidence type="ECO:0000313" key="10">
    <source>
        <dbReference type="Proteomes" id="UP000252733"/>
    </source>
</evidence>
<dbReference type="Proteomes" id="UP000252733">
    <property type="component" value="Unassembled WGS sequence"/>
</dbReference>
<dbReference type="GO" id="GO:0015288">
    <property type="term" value="F:porin activity"/>
    <property type="evidence" value="ECO:0007669"/>
    <property type="project" value="TreeGrafter"/>
</dbReference>
<keyword evidence="8" id="KW-0732">Signal</keyword>
<keyword evidence="3" id="KW-0813">Transport</keyword>
<feature type="signal peptide" evidence="8">
    <location>
        <begin position="1"/>
        <end position="20"/>
    </location>
</feature>
<sequence>MQNRILMFLMAVMLAGTVGAQESLRLTLEEAQNHALEYNRTLKNASMDVQIAEASRWQTIATMLPQVNATVDYSNMFGYSMDLGNFQISMPNSVTYGGTASVALSGTQVVGVQLENIAKNMADITLKQSEKEVTDQVKTLYYSALVMEETTSLLEKNLENLEKLFNYTQQSVEVGISEQTDADLISVQIATMNTNINSTRRSLEMIYNSLRLQLGLDVNSEIELSQTIDELMQPQKAMALLDMDFMLDNNYNYQLLEQNVELAKKQVTMKKWEYAPSLQAFYQYTKKEYMSDEATMNSTPPNMFGVSLNIPIFSSGSRYKAVQEAKLGYKQQLNTFDDTRESLIIQHRQLSYNLTSSYESLETQEKNMVVVQRVFDNVSRKYEQGIASSLDVTNSGTELISAQNSYVQALLDVVTAQIELEQLLNVEAP</sequence>
<dbReference type="PANTHER" id="PTHR30026">
    <property type="entry name" value="OUTER MEMBRANE PROTEIN TOLC"/>
    <property type="match status" value="1"/>
</dbReference>
<evidence type="ECO:0000256" key="7">
    <source>
        <dbReference type="ARBA" id="ARBA00023237"/>
    </source>
</evidence>
<evidence type="ECO:0000256" key="8">
    <source>
        <dbReference type="SAM" id="SignalP"/>
    </source>
</evidence>
<proteinExistence type="inferred from homology"/>
<evidence type="ECO:0000256" key="2">
    <source>
        <dbReference type="ARBA" id="ARBA00007613"/>
    </source>
</evidence>
<name>A0A368UNJ1_9BACT</name>
<dbReference type="Pfam" id="PF02321">
    <property type="entry name" value="OEP"/>
    <property type="match status" value="2"/>
</dbReference>
<comment type="similarity">
    <text evidence="2">Belongs to the outer membrane factor (OMF) (TC 1.B.17) family.</text>
</comment>
<dbReference type="PANTHER" id="PTHR30026:SF20">
    <property type="entry name" value="OUTER MEMBRANE PROTEIN TOLC"/>
    <property type="match status" value="1"/>
</dbReference>
<reference evidence="9 10" key="1">
    <citation type="submission" date="2018-07" db="EMBL/GenBank/DDBJ databases">
        <title>Freshwater and sediment microbial communities from various areas in North America, analyzing microbe dynamics in response to fracking.</title>
        <authorList>
            <person name="Lamendella R."/>
        </authorList>
    </citation>
    <scope>NUCLEOTIDE SEQUENCE [LARGE SCALE GENOMIC DNA]</scope>
    <source>
        <strain evidence="9 10">160A</strain>
    </source>
</reference>
<keyword evidence="10" id="KW-1185">Reference proteome</keyword>
<dbReference type="InterPro" id="IPR051906">
    <property type="entry name" value="TolC-like"/>
</dbReference>
<dbReference type="GO" id="GO:1990281">
    <property type="term" value="C:efflux pump complex"/>
    <property type="evidence" value="ECO:0007669"/>
    <property type="project" value="TreeGrafter"/>
</dbReference>
<evidence type="ECO:0000313" key="9">
    <source>
        <dbReference type="EMBL" id="RCW30368.1"/>
    </source>
</evidence>
<protein>
    <submittedName>
        <fullName evidence="9">Outer membrane protein TolC</fullName>
    </submittedName>
</protein>
<dbReference type="GO" id="GO:0015562">
    <property type="term" value="F:efflux transmembrane transporter activity"/>
    <property type="evidence" value="ECO:0007669"/>
    <property type="project" value="InterPro"/>
</dbReference>
<comment type="caution">
    <text evidence="9">The sequence shown here is derived from an EMBL/GenBank/DDBJ whole genome shotgun (WGS) entry which is preliminary data.</text>
</comment>
<dbReference type="Gene3D" id="1.20.1600.10">
    <property type="entry name" value="Outer membrane efflux proteins (OEP)"/>
    <property type="match status" value="1"/>
</dbReference>